<feature type="compositionally biased region" description="Polar residues" evidence="1">
    <location>
        <begin position="96"/>
        <end position="106"/>
    </location>
</feature>
<protein>
    <submittedName>
        <fullName evidence="2">Uncharacterized protein</fullName>
    </submittedName>
</protein>
<evidence type="ECO:0000313" key="2">
    <source>
        <dbReference type="EMBL" id="KIW59709.1"/>
    </source>
</evidence>
<name>A0A0D2FHR3_9EURO</name>
<organism evidence="2 3">
    <name type="scientific">Exophiala xenobiotica</name>
    <dbReference type="NCBI Taxonomy" id="348802"/>
    <lineage>
        <taxon>Eukaryota</taxon>
        <taxon>Fungi</taxon>
        <taxon>Dikarya</taxon>
        <taxon>Ascomycota</taxon>
        <taxon>Pezizomycotina</taxon>
        <taxon>Eurotiomycetes</taxon>
        <taxon>Chaetothyriomycetidae</taxon>
        <taxon>Chaetothyriales</taxon>
        <taxon>Herpotrichiellaceae</taxon>
        <taxon>Exophiala</taxon>
    </lineage>
</organism>
<keyword evidence="3" id="KW-1185">Reference proteome</keyword>
<reference evidence="2 3" key="1">
    <citation type="submission" date="2015-01" db="EMBL/GenBank/DDBJ databases">
        <title>The Genome Sequence of Exophiala xenobiotica CBS118157.</title>
        <authorList>
            <consortium name="The Broad Institute Genomics Platform"/>
            <person name="Cuomo C."/>
            <person name="de Hoog S."/>
            <person name="Gorbushina A."/>
            <person name="Stielow B."/>
            <person name="Teixiera M."/>
            <person name="Abouelleil A."/>
            <person name="Chapman S.B."/>
            <person name="Priest M."/>
            <person name="Young S.K."/>
            <person name="Wortman J."/>
            <person name="Nusbaum C."/>
            <person name="Birren B."/>
        </authorList>
    </citation>
    <scope>NUCLEOTIDE SEQUENCE [LARGE SCALE GENOMIC DNA]</scope>
    <source>
        <strain evidence="2 3">CBS 118157</strain>
    </source>
</reference>
<proteinExistence type="predicted"/>
<gene>
    <name evidence="2" type="ORF">PV05_04143</name>
</gene>
<dbReference type="RefSeq" id="XP_013320293.1">
    <property type="nucleotide sequence ID" value="XM_013464839.1"/>
</dbReference>
<dbReference type="Proteomes" id="UP000054342">
    <property type="component" value="Unassembled WGS sequence"/>
</dbReference>
<dbReference type="GeneID" id="25326051"/>
<accession>A0A0D2FHR3</accession>
<dbReference type="HOGENOM" id="CLU_015771_1_1_1"/>
<dbReference type="EMBL" id="KN847318">
    <property type="protein sequence ID" value="KIW59709.1"/>
    <property type="molecule type" value="Genomic_DNA"/>
</dbReference>
<dbReference type="PANTHER" id="PTHR37540:SF5">
    <property type="entry name" value="TRANSCRIPTION FACTOR DOMAIN-CONTAINING PROTEIN"/>
    <property type="match status" value="1"/>
</dbReference>
<feature type="region of interest" description="Disordered" evidence="1">
    <location>
        <begin position="1"/>
        <end position="124"/>
    </location>
</feature>
<dbReference type="AlphaFoldDB" id="A0A0D2FHR3"/>
<feature type="compositionally biased region" description="Basic and acidic residues" evidence="1">
    <location>
        <begin position="112"/>
        <end position="122"/>
    </location>
</feature>
<evidence type="ECO:0000256" key="1">
    <source>
        <dbReference type="SAM" id="MobiDB-lite"/>
    </source>
</evidence>
<sequence length="588" mass="65808">MHKAKAVTSRPEESAGRAASRPASKAFQFVTALPSSEAERSQNKVLVRSNASNFHWRRVKKDKKPESSPTRPAPPRRRSTSSLPKSSRRALAPATPQKNDSASPENDISPPKNEEDQSEHAVTESPAYSDFIISPDASLSTLVISGHHDPFETYPCDLPKDFVSPVLDQINSFLSLMFPPERGQSISPLAETWLRATYRDRGLFHASLFCQLTRNRVFFSTPIETRETMQCYTETIRGVHQKFQDTSVSCEDENILSVYALSYHGDLRRDPPVVAPSQGPLTTLQLLHIYGGRLETVQVHLQGLAKMLILRGGLSKIKLPGLAQAISFGDIVLASQTLARPMLPYVPMHDDVVGLLNTASRKTHPLVGLGKGFRVLPEMLGHAHDEVSKLLVVLRWMIQYTFAVDDYVQSRPEAQAPRALMDQRNFVQHHLMQLTPDASETTAEHAMCRLARLGTFVYSLLVVFPLPAVAAPFARLSSDVIVQLSLPDVQARWDEAADLMLWVTVMGAIASIGTPDRVWYLTALDRLTRQLDINSWTAMKERMKLFLWFEYTNDSDGLKLWREIEESSLSRLPNANPKMEYLMEQGGA</sequence>
<dbReference type="PANTHER" id="PTHR37540">
    <property type="entry name" value="TRANSCRIPTION FACTOR (ACR-2), PUTATIVE-RELATED-RELATED"/>
    <property type="match status" value="1"/>
</dbReference>
<dbReference type="OrthoDB" id="3469466at2759"/>
<evidence type="ECO:0000313" key="3">
    <source>
        <dbReference type="Proteomes" id="UP000054342"/>
    </source>
</evidence>